<dbReference type="GO" id="GO:0006817">
    <property type="term" value="P:phosphate ion transport"/>
    <property type="evidence" value="ECO:0007669"/>
    <property type="project" value="UniProtKB-KW"/>
</dbReference>
<evidence type="ECO:0000256" key="5">
    <source>
        <dbReference type="ARBA" id="ARBA00022847"/>
    </source>
</evidence>
<evidence type="ECO:0000313" key="13">
    <source>
        <dbReference type="RefSeq" id="XP_021856102.1"/>
    </source>
</evidence>
<feature type="transmembrane region" description="Helical" evidence="10">
    <location>
        <begin position="204"/>
        <end position="223"/>
    </location>
</feature>
<evidence type="ECO:0000256" key="10">
    <source>
        <dbReference type="SAM" id="Phobius"/>
    </source>
</evidence>
<dbReference type="OrthoDB" id="433512at2759"/>
<dbReference type="GO" id="GO:0016020">
    <property type="term" value="C:membrane"/>
    <property type="evidence" value="ECO:0007669"/>
    <property type="project" value="UniProtKB-SubCell"/>
</dbReference>
<comment type="similarity">
    <text evidence="8">Belongs to the major facilitator superfamily. Phosphate:H(+) symporter (TC 2.A.1.9) family.</text>
</comment>
<feature type="transmembrane region" description="Helical" evidence="10">
    <location>
        <begin position="21"/>
        <end position="51"/>
    </location>
</feature>
<dbReference type="SUPFAM" id="SSF103473">
    <property type="entry name" value="MFS general substrate transporter"/>
    <property type="match status" value="1"/>
</dbReference>
<evidence type="ECO:0000256" key="8">
    <source>
        <dbReference type="ARBA" id="ARBA00044504"/>
    </source>
</evidence>
<accession>A0A9R0IV57</accession>
<feature type="transmembrane region" description="Helical" evidence="10">
    <location>
        <begin position="339"/>
        <end position="358"/>
    </location>
</feature>
<feature type="transmembrane region" description="Helical" evidence="10">
    <location>
        <begin position="394"/>
        <end position="412"/>
    </location>
</feature>
<evidence type="ECO:0000256" key="3">
    <source>
        <dbReference type="ARBA" id="ARBA00022592"/>
    </source>
</evidence>
<evidence type="ECO:0000256" key="6">
    <source>
        <dbReference type="ARBA" id="ARBA00022989"/>
    </source>
</evidence>
<feature type="transmembrane region" description="Helical" evidence="10">
    <location>
        <begin position="95"/>
        <end position="114"/>
    </location>
</feature>
<dbReference type="AlphaFoldDB" id="A0A9R0IV57"/>
<keyword evidence="4 10" id="KW-0812">Transmembrane</keyword>
<dbReference type="KEGG" id="soe:110795406"/>
<organism evidence="12 13">
    <name type="scientific">Spinacia oleracea</name>
    <name type="common">Spinach</name>
    <dbReference type="NCBI Taxonomy" id="3562"/>
    <lineage>
        <taxon>Eukaryota</taxon>
        <taxon>Viridiplantae</taxon>
        <taxon>Streptophyta</taxon>
        <taxon>Embryophyta</taxon>
        <taxon>Tracheophyta</taxon>
        <taxon>Spermatophyta</taxon>
        <taxon>Magnoliopsida</taxon>
        <taxon>eudicotyledons</taxon>
        <taxon>Gunneridae</taxon>
        <taxon>Pentapetalae</taxon>
        <taxon>Caryophyllales</taxon>
        <taxon>Chenopodiaceae</taxon>
        <taxon>Chenopodioideae</taxon>
        <taxon>Anserineae</taxon>
        <taxon>Spinacia</taxon>
    </lineage>
</organism>
<evidence type="ECO:0000256" key="9">
    <source>
        <dbReference type="SAM" id="MobiDB-lite"/>
    </source>
</evidence>
<dbReference type="Proteomes" id="UP000813463">
    <property type="component" value="Chromosome 5"/>
</dbReference>
<keyword evidence="2" id="KW-0813">Transport</keyword>
<dbReference type="InterPro" id="IPR005828">
    <property type="entry name" value="MFS_sugar_transport-like"/>
</dbReference>
<evidence type="ECO:0000259" key="11">
    <source>
        <dbReference type="PROSITE" id="PS50850"/>
    </source>
</evidence>
<dbReference type="GO" id="GO:0015293">
    <property type="term" value="F:symporter activity"/>
    <property type="evidence" value="ECO:0007669"/>
    <property type="project" value="UniProtKB-KW"/>
</dbReference>
<feature type="domain" description="Major facilitator superfamily (MFS) profile" evidence="11">
    <location>
        <begin position="21"/>
        <end position="496"/>
    </location>
</feature>
<dbReference type="PANTHER" id="PTHR24064">
    <property type="entry name" value="SOLUTE CARRIER FAMILY 22 MEMBER"/>
    <property type="match status" value="1"/>
</dbReference>
<dbReference type="InterPro" id="IPR005829">
    <property type="entry name" value="Sugar_transporter_CS"/>
</dbReference>
<dbReference type="InterPro" id="IPR020846">
    <property type="entry name" value="MFS_dom"/>
</dbReference>
<name>A0A9R0IV57_SPIOL</name>
<proteinExistence type="inferred from homology"/>
<evidence type="ECO:0000256" key="2">
    <source>
        <dbReference type="ARBA" id="ARBA00022448"/>
    </source>
</evidence>
<keyword evidence="6 10" id="KW-1133">Transmembrane helix</keyword>
<evidence type="ECO:0000256" key="4">
    <source>
        <dbReference type="ARBA" id="ARBA00022692"/>
    </source>
</evidence>
<protein>
    <submittedName>
        <fullName evidence="13">Probable inorganic phosphate transporter 1-9</fullName>
    </submittedName>
</protein>
<feature type="transmembrane region" description="Helical" evidence="10">
    <location>
        <begin position="467"/>
        <end position="491"/>
    </location>
</feature>
<feature type="transmembrane region" description="Helical" evidence="10">
    <location>
        <begin position="370"/>
        <end position="388"/>
    </location>
</feature>
<feature type="transmembrane region" description="Helical" evidence="10">
    <location>
        <begin position="63"/>
        <end position="83"/>
    </location>
</feature>
<dbReference type="Gene3D" id="1.20.1250.20">
    <property type="entry name" value="MFS general substrate transporter like domains"/>
    <property type="match status" value="2"/>
</dbReference>
<keyword evidence="5" id="KW-0769">Symport</keyword>
<feature type="transmembrane region" description="Helical" evidence="10">
    <location>
        <begin position="158"/>
        <end position="184"/>
    </location>
</feature>
<reference evidence="13" key="2">
    <citation type="submission" date="2025-08" db="UniProtKB">
        <authorList>
            <consortium name="RefSeq"/>
        </authorList>
    </citation>
    <scope>IDENTIFICATION</scope>
    <source>
        <tissue evidence="13">Leaf</tissue>
    </source>
</reference>
<dbReference type="GeneID" id="110795406"/>
<keyword evidence="12" id="KW-1185">Reference proteome</keyword>
<comment type="subcellular location">
    <subcellularLocation>
        <location evidence="1">Membrane</location>
        <topology evidence="1">Multi-pass membrane protein</topology>
    </subcellularLocation>
</comment>
<feature type="region of interest" description="Disordered" evidence="9">
    <location>
        <begin position="498"/>
        <end position="520"/>
    </location>
</feature>
<reference evidence="12" key="1">
    <citation type="journal article" date="2021" name="Nat. Commun.">
        <title>Genomic analyses provide insights into spinach domestication and the genetic basis of agronomic traits.</title>
        <authorList>
            <person name="Cai X."/>
            <person name="Sun X."/>
            <person name="Xu C."/>
            <person name="Sun H."/>
            <person name="Wang X."/>
            <person name="Ge C."/>
            <person name="Zhang Z."/>
            <person name="Wang Q."/>
            <person name="Fei Z."/>
            <person name="Jiao C."/>
            <person name="Wang Q."/>
        </authorList>
    </citation>
    <scope>NUCLEOTIDE SEQUENCE [LARGE SCALE GENOMIC DNA]</scope>
    <source>
        <strain evidence="12">cv. Varoflay</strain>
    </source>
</reference>
<dbReference type="PROSITE" id="PS50850">
    <property type="entry name" value="MFS"/>
    <property type="match status" value="1"/>
</dbReference>
<dbReference type="PROSITE" id="PS00216">
    <property type="entry name" value="SUGAR_TRANSPORT_1"/>
    <property type="match status" value="1"/>
</dbReference>
<feature type="transmembrane region" description="Helical" evidence="10">
    <location>
        <begin position="433"/>
        <end position="455"/>
    </location>
</feature>
<evidence type="ECO:0000256" key="7">
    <source>
        <dbReference type="ARBA" id="ARBA00023136"/>
    </source>
</evidence>
<dbReference type="FunFam" id="1.20.1250.20:FF:000175">
    <property type="entry name" value="Inorganic phosphate transporter 1-6"/>
    <property type="match status" value="1"/>
</dbReference>
<dbReference type="RefSeq" id="XP_021856102.1">
    <property type="nucleotide sequence ID" value="XM_022000410.2"/>
</dbReference>
<feature type="transmembrane region" description="Helical" evidence="10">
    <location>
        <begin position="126"/>
        <end position="146"/>
    </location>
</feature>
<sequence>MGLKVLSALDTAKTQYYHFKAIIIAGMGLFSDAYDLFCIPPVTILLGHVYYSDHNPSTEFPAVVISAMVAVALIGTALGQVVFGFLGDRVGRRKVYGLALALMVFSSFGCGFSICTSRTCVLLSLAFFRFLLGVGIGGDYPLSATIMSEFANKRTRGAFIAAVFSMQGLGILFSSMVTLTVCAIFDRATKASKDHKRHIMAADLAWRIILMLGAVPAAITFYWRMKMPETARYTALVEHNVVQAAKDMGKVMDVNMNQVLDDALSTPPAPPPSTYPLFSKQFLHRHGQHLFSCAATWFLVDVVFYSSNLFQSHIYKSFLPSNSEIKVNAFQHAYQVARLQAIMAVCSTIPGYWFTVIFIDRMGRRKIQMVGFVLMAASLFAIGVPYDYLNRKKLKIGFMVLYGCTFFFSNFGPNTTTFTVPAELFPARFRATCHGISGAVGKLGAIIGSIAFLWGTHDKKEDGYKKAIGMTGSLIILGVISLVGAVVTYFFTPETKGRSLEENEGETTPNENNEANVLPA</sequence>
<gene>
    <name evidence="13" type="primary">LOC110795406</name>
</gene>
<dbReference type="Pfam" id="PF00083">
    <property type="entry name" value="Sugar_tr"/>
    <property type="match status" value="1"/>
</dbReference>
<feature type="compositionally biased region" description="Low complexity" evidence="9">
    <location>
        <begin position="506"/>
        <end position="520"/>
    </location>
</feature>
<evidence type="ECO:0000256" key="1">
    <source>
        <dbReference type="ARBA" id="ARBA00004141"/>
    </source>
</evidence>
<keyword evidence="3" id="KW-0592">Phosphate transport</keyword>
<keyword evidence="7 10" id="KW-0472">Membrane</keyword>
<dbReference type="InterPro" id="IPR036259">
    <property type="entry name" value="MFS_trans_sf"/>
</dbReference>
<dbReference type="PROSITE" id="PS00217">
    <property type="entry name" value="SUGAR_TRANSPORT_2"/>
    <property type="match status" value="1"/>
</dbReference>
<dbReference type="CDD" id="cd17364">
    <property type="entry name" value="MFS_PhT"/>
    <property type="match status" value="1"/>
</dbReference>
<dbReference type="SMR" id="A0A9R0IV57"/>
<evidence type="ECO:0000313" key="12">
    <source>
        <dbReference type="Proteomes" id="UP000813463"/>
    </source>
</evidence>